<dbReference type="Proteomes" id="UP000018320">
    <property type="component" value="Unassembled WGS sequence"/>
</dbReference>
<protein>
    <submittedName>
        <fullName evidence="1">Uncharacterized protein</fullName>
    </submittedName>
</protein>
<dbReference type="VEuPathDB" id="GiardiaDB:GL50581_287"/>
<comment type="caution">
    <text evidence="1">The sequence shown here is derived from an EMBL/GenBank/DDBJ whole genome shotgun (WGS) entry which is preliminary data.</text>
</comment>
<evidence type="ECO:0000313" key="1">
    <source>
        <dbReference type="EMBL" id="ESU36955.1"/>
    </source>
</evidence>
<proteinExistence type="predicted"/>
<accession>V6TJ25</accession>
<sequence length="1371" mass="154925">MWLLPSKIGSIKTEPFITRFKMRSTWFSELVNLCNSVPQGPVSPENQDQYYTIIMMLQLLLSPPSYNMDMVLNLLYILDIFCDYDQSSKGEQHLLEGQGLLQKMYFAECGIPTFNLDDKEPGKLNPKGQGVTNSGCPIMPATYIGITEASVLLFDVMGDRTVLRSIYYYMARWMVDNNLSGPILTNTLRERILQQNEDKGTNMSLRELDDNPATIGPQKFHQLVSIELLSIILFPILAVTRYSMTAKPVTDFPLFFVCDDNNGKKEYPFINISDITESTGLEPIMVPSLILSSGLSDLFLKYKSSFTFEPYSYQCSTVDGMHRRRNTSNKTFGCLVFDLIEKVVAVLDRRDIDVSRSIIIAIIEYLMEFPSLFHEYASLYGWRQDPNSYSTIYTDITRKYCQTIMATSQKLLDLCFMTVFFHGQIDSIDDVDLEPMGDTDDELVLSSSAQELASKLLEGDEQYFMDFFSKFVNLTVQHTRIEAGFLAALGMHNLTLSDPVYRSLSLAIANGCNAGSVRSPIDMFSEHYYYMHSDVMYLFLTGLEYVVFLLRATSVYIPSVGPEDHEIYREAYMFLNHDDVLQIVCNAFGLQTETEDFMTLLRKTLDDIISVKDKSKTDYIHSVVPSFFLSTITEIDAMYYRRTERHISVTTQLLEQPVQNLQFTTNIVSQKAPKEATLMFTACPVDACFQSDPPESAKSAAKAKADTSVDQTVLEVVTEKASLLTEIFRKFLEENPASVDALWPESEYSKQTTLFESKYDILYRTLQDICSYSSQTYKDMASVMEAYRLPAHSALKTRNSMIKRSYIGGVYRNSPEWYITQAIRNYLMIPDIRSSLKRIAKVSCISTGIFLLQVGDLHTDSVASALIQSPLDLAKLQGICSPSRYGLALLFTREKDGSLIFTDAHSVFYLTDSALIALMTDEDSDLLSSRVNEVTVFASSVEHAASHSLFGDFVPDTGSLEMVCNGRSYHNLDKCKFCRIQEAIYHGRDKVQNNLKDTRQLVAPLTDFHNIFFKRLVRLAQEDKGLDLFQFRNAILDRLCSSNKDIISMLKSSGHFFISNAPSGSGASISFVSSGSKVYSESELKGLEMNRSVCSIYSEERYLRIRLQEHGIADLSKIICQCAMKSIFRPGKDIFNKLTLTAPLRAAFDECMAGCETSSVPDSVPPSLWILADSPNFFVVHYSELSYEILRMCEQLGANLACITDVFDGIGPKEHFLIKVFHVILSLIDPNFGKVLLEKLNEKIIKADVSERKQTSTGRLVGGTWKYLELIKETTEKDYADKKPSKIALKLASEAKRNLSYLVTTMKPFVSQVMARIPVKFMTVGQFNELGCPSTLEDLVIIVKSRDCNIDDTRRLLPRSACTIELLVDEI</sequence>
<reference evidence="1 2" key="2">
    <citation type="journal article" date="2013" name="Genome Biol. Evol.">
        <title>Genome sequencing of Giardia lamblia genotypes A2 and B isolates (DH and GS) and comparative analysis with the genomes of genotypes A1 and E (WB and Pig).</title>
        <authorList>
            <person name="Adam R.D."/>
            <person name="Dahlstrom E.W."/>
            <person name="Martens C.A."/>
            <person name="Bruno D.P."/>
            <person name="Barbian K.D."/>
            <person name="Ricklefs S.M."/>
            <person name="Hernandez M.M."/>
            <person name="Narla N.P."/>
            <person name="Patel R.B."/>
            <person name="Porcella S.F."/>
            <person name="Nash T.E."/>
        </authorList>
    </citation>
    <scope>NUCLEOTIDE SEQUENCE [LARGE SCALE GENOMIC DNA]</scope>
    <source>
        <strain evidence="1 2">DH</strain>
    </source>
</reference>
<evidence type="ECO:0000313" key="2">
    <source>
        <dbReference type="Proteomes" id="UP000018320"/>
    </source>
</evidence>
<reference evidence="2" key="1">
    <citation type="submission" date="2012-02" db="EMBL/GenBank/DDBJ databases">
        <title>Genome sequencing of Giardia lamblia Genotypes A2 and B isolates (DH and GS) and comparative analysis with the genomes of Genotypes A1 and E (WB and Pig).</title>
        <authorList>
            <person name="Adam R."/>
            <person name="Dahlstrom E."/>
            <person name="Martens C."/>
            <person name="Bruno D."/>
            <person name="Barbian K."/>
            <person name="Porcella S.F."/>
            <person name="Nash T."/>
        </authorList>
    </citation>
    <scope>NUCLEOTIDE SEQUENCE</scope>
    <source>
        <strain evidence="2">DH</strain>
    </source>
</reference>
<dbReference type="EMBL" id="AHGT01000036">
    <property type="protein sequence ID" value="ESU36955.1"/>
    <property type="molecule type" value="Genomic_DNA"/>
</dbReference>
<organism evidence="1 2">
    <name type="scientific">Giardia intestinalis</name>
    <name type="common">Giardia lamblia</name>
    <dbReference type="NCBI Taxonomy" id="5741"/>
    <lineage>
        <taxon>Eukaryota</taxon>
        <taxon>Metamonada</taxon>
        <taxon>Diplomonadida</taxon>
        <taxon>Hexamitidae</taxon>
        <taxon>Giardiinae</taxon>
        <taxon>Giardia</taxon>
    </lineage>
</organism>
<gene>
    <name evidence="1" type="ORF">DHA2_150855</name>
</gene>
<dbReference type="VEuPathDB" id="GiardiaDB:QR46_2634"/>
<name>V6TJ25_GIAIN</name>
<dbReference type="VEuPathDB" id="GiardiaDB:GL50803_0016930"/>
<dbReference type="VEuPathDB" id="GiardiaDB:DHA2_150855"/>